<evidence type="ECO:0000313" key="2">
    <source>
        <dbReference type="Proteomes" id="UP000574067"/>
    </source>
</evidence>
<comment type="caution">
    <text evidence="1">The sequence shown here is derived from an EMBL/GenBank/DDBJ whole genome shotgun (WGS) entry which is preliminary data.</text>
</comment>
<dbReference type="RefSeq" id="WP_169163442.1">
    <property type="nucleotide sequence ID" value="NZ_JABBFW010000034.1"/>
</dbReference>
<protein>
    <submittedName>
        <fullName evidence="1">DUF488 domain-containing protein</fullName>
    </submittedName>
</protein>
<keyword evidence="2" id="KW-1185">Reference proteome</keyword>
<evidence type="ECO:0000313" key="1">
    <source>
        <dbReference type="EMBL" id="NML18548.1"/>
    </source>
</evidence>
<dbReference type="AlphaFoldDB" id="A0A848FGG7"/>
<dbReference type="InterPro" id="IPR052552">
    <property type="entry name" value="YeaO-like"/>
</dbReference>
<accession>A0A848FGG7</accession>
<gene>
    <name evidence="1" type="ORF">HHL10_26625</name>
</gene>
<name>A0A848FGG7_9BURK</name>
<dbReference type="PANTHER" id="PTHR36849">
    <property type="entry name" value="CYTOPLASMIC PROTEIN-RELATED"/>
    <property type="match status" value="1"/>
</dbReference>
<proteinExistence type="predicted"/>
<dbReference type="PANTHER" id="PTHR36849:SF1">
    <property type="entry name" value="CYTOPLASMIC PROTEIN"/>
    <property type="match status" value="1"/>
</dbReference>
<dbReference type="EMBL" id="JABBFW010000034">
    <property type="protein sequence ID" value="NML18548.1"/>
    <property type="molecule type" value="Genomic_DNA"/>
</dbReference>
<reference evidence="1 2" key="1">
    <citation type="submission" date="2020-04" db="EMBL/GenBank/DDBJ databases">
        <title>Azohydromonas sp. isolated from soil.</title>
        <authorList>
            <person name="Dahal R.H."/>
        </authorList>
    </citation>
    <scope>NUCLEOTIDE SEQUENCE [LARGE SCALE GENOMIC DNA]</scope>
    <source>
        <strain evidence="1 2">G-1-1-14</strain>
    </source>
</reference>
<sequence length="117" mass="13690">MHIRLKRAYDLPEPGDGLRILVDRLWPRGVRKDKAHIDLWLKDVAPSTELRKWFGHDEEKWAEFQARYRQELKRNPEPVARIAEQARQGTVTLVYGAKDSEHNDAVVLKTYLESGLE</sequence>
<dbReference type="Pfam" id="PF22752">
    <property type="entry name" value="DUF488-N3i"/>
    <property type="match status" value="1"/>
</dbReference>
<dbReference type="Proteomes" id="UP000574067">
    <property type="component" value="Unassembled WGS sequence"/>
</dbReference>
<organism evidence="1 2">
    <name type="scientific">Azohydromonas caseinilytica</name>
    <dbReference type="NCBI Taxonomy" id="2728836"/>
    <lineage>
        <taxon>Bacteria</taxon>
        <taxon>Pseudomonadati</taxon>
        <taxon>Pseudomonadota</taxon>
        <taxon>Betaproteobacteria</taxon>
        <taxon>Burkholderiales</taxon>
        <taxon>Sphaerotilaceae</taxon>
        <taxon>Azohydromonas</taxon>
    </lineage>
</organism>